<gene>
    <name evidence="1" type="ORF">PISMIDRAFT_676916</name>
</gene>
<sequence length="58" mass="7027">MRRLLARPWWKSLKNESFELQHPSHGEPGESICMPWCFKFHLPKSFQKTHRNDFGDRT</sequence>
<organism evidence="1 2">
    <name type="scientific">Pisolithus microcarpus 441</name>
    <dbReference type="NCBI Taxonomy" id="765257"/>
    <lineage>
        <taxon>Eukaryota</taxon>
        <taxon>Fungi</taxon>
        <taxon>Dikarya</taxon>
        <taxon>Basidiomycota</taxon>
        <taxon>Agaricomycotina</taxon>
        <taxon>Agaricomycetes</taxon>
        <taxon>Agaricomycetidae</taxon>
        <taxon>Boletales</taxon>
        <taxon>Sclerodermatineae</taxon>
        <taxon>Pisolithaceae</taxon>
        <taxon>Pisolithus</taxon>
    </lineage>
</organism>
<protein>
    <submittedName>
        <fullName evidence="1">Uncharacterized protein</fullName>
    </submittedName>
</protein>
<keyword evidence="2" id="KW-1185">Reference proteome</keyword>
<evidence type="ECO:0000313" key="1">
    <source>
        <dbReference type="EMBL" id="KIK25636.1"/>
    </source>
</evidence>
<dbReference type="EMBL" id="KN833706">
    <property type="protein sequence ID" value="KIK25636.1"/>
    <property type="molecule type" value="Genomic_DNA"/>
</dbReference>
<name>A0A0C9Z8K2_9AGAM</name>
<dbReference type="Proteomes" id="UP000054018">
    <property type="component" value="Unassembled WGS sequence"/>
</dbReference>
<accession>A0A0C9Z8K2</accession>
<evidence type="ECO:0000313" key="2">
    <source>
        <dbReference type="Proteomes" id="UP000054018"/>
    </source>
</evidence>
<reference evidence="1 2" key="1">
    <citation type="submission" date="2014-04" db="EMBL/GenBank/DDBJ databases">
        <authorList>
            <consortium name="DOE Joint Genome Institute"/>
            <person name="Kuo A."/>
            <person name="Kohler A."/>
            <person name="Costa M.D."/>
            <person name="Nagy L.G."/>
            <person name="Floudas D."/>
            <person name="Copeland A."/>
            <person name="Barry K.W."/>
            <person name="Cichocki N."/>
            <person name="Veneault-Fourrey C."/>
            <person name="LaButti K."/>
            <person name="Lindquist E.A."/>
            <person name="Lipzen A."/>
            <person name="Lundell T."/>
            <person name="Morin E."/>
            <person name="Murat C."/>
            <person name="Sun H."/>
            <person name="Tunlid A."/>
            <person name="Henrissat B."/>
            <person name="Grigoriev I.V."/>
            <person name="Hibbett D.S."/>
            <person name="Martin F."/>
            <person name="Nordberg H.P."/>
            <person name="Cantor M.N."/>
            <person name="Hua S.X."/>
        </authorList>
    </citation>
    <scope>NUCLEOTIDE SEQUENCE [LARGE SCALE GENOMIC DNA]</scope>
    <source>
        <strain evidence="1 2">441</strain>
    </source>
</reference>
<dbReference type="AlphaFoldDB" id="A0A0C9Z8K2"/>
<dbReference type="HOGENOM" id="CLU_2979981_0_0_1"/>
<reference evidence="2" key="2">
    <citation type="submission" date="2015-01" db="EMBL/GenBank/DDBJ databases">
        <title>Evolutionary Origins and Diversification of the Mycorrhizal Mutualists.</title>
        <authorList>
            <consortium name="DOE Joint Genome Institute"/>
            <consortium name="Mycorrhizal Genomics Consortium"/>
            <person name="Kohler A."/>
            <person name="Kuo A."/>
            <person name="Nagy L.G."/>
            <person name="Floudas D."/>
            <person name="Copeland A."/>
            <person name="Barry K.W."/>
            <person name="Cichocki N."/>
            <person name="Veneault-Fourrey C."/>
            <person name="LaButti K."/>
            <person name="Lindquist E.A."/>
            <person name="Lipzen A."/>
            <person name="Lundell T."/>
            <person name="Morin E."/>
            <person name="Murat C."/>
            <person name="Riley R."/>
            <person name="Ohm R."/>
            <person name="Sun H."/>
            <person name="Tunlid A."/>
            <person name="Henrissat B."/>
            <person name="Grigoriev I.V."/>
            <person name="Hibbett D.S."/>
            <person name="Martin F."/>
        </authorList>
    </citation>
    <scope>NUCLEOTIDE SEQUENCE [LARGE SCALE GENOMIC DNA]</scope>
    <source>
        <strain evidence="2">441</strain>
    </source>
</reference>
<proteinExistence type="predicted"/>